<feature type="domain" description="NlpC/P60" evidence="6">
    <location>
        <begin position="79"/>
        <end position="202"/>
    </location>
</feature>
<evidence type="ECO:0000313" key="7">
    <source>
        <dbReference type="EMBL" id="RDC61712.1"/>
    </source>
</evidence>
<keyword evidence="8" id="KW-1185">Reference proteome</keyword>
<accession>A0A369QB77</accession>
<proteinExistence type="inferred from homology"/>
<protein>
    <submittedName>
        <fullName evidence="7">Putative endopeptidase NlpC like protein</fullName>
    </submittedName>
</protein>
<dbReference type="SUPFAM" id="SSF54001">
    <property type="entry name" value="Cysteine proteinases"/>
    <property type="match status" value="1"/>
</dbReference>
<keyword evidence="4" id="KW-0378">Hydrolase</keyword>
<dbReference type="Pfam" id="PF00877">
    <property type="entry name" value="NLPC_P60"/>
    <property type="match status" value="1"/>
</dbReference>
<dbReference type="Gene3D" id="3.90.1720.10">
    <property type="entry name" value="endopeptidase domain like (from Nostoc punctiforme)"/>
    <property type="match status" value="1"/>
</dbReference>
<dbReference type="RefSeq" id="WP_115371268.1">
    <property type="nucleotide sequence ID" value="NZ_QASA01000001.1"/>
</dbReference>
<dbReference type="PROSITE" id="PS51935">
    <property type="entry name" value="NLPC_P60"/>
    <property type="match status" value="1"/>
</dbReference>
<comment type="similarity">
    <text evidence="1">Belongs to the peptidase C40 family.</text>
</comment>
<evidence type="ECO:0000256" key="1">
    <source>
        <dbReference type="ARBA" id="ARBA00007074"/>
    </source>
</evidence>
<keyword evidence="2" id="KW-0645">Protease</keyword>
<keyword evidence="5" id="KW-0788">Thiol protease</keyword>
<sequence length="203" mass="22530">MKNIILASCAAFSMTLSLFFEHTPTDKNTKLNSVETASVLSLDFPTSSLLTCINVPSLNFKDTLYYNYYAQTLGVRLNYSEDKHLLATVADWLGTPYRSGAASRQGTDCSGFVSKVYKEVYGITLVHSSRSMFQSVEHIKKSAIKAGDLVFFRRGPGKPIYHVGIYLNNNKFIHSASNGGVMVSSLNQSYYARNYYAAGRVNL</sequence>
<dbReference type="GO" id="GO:0006508">
    <property type="term" value="P:proteolysis"/>
    <property type="evidence" value="ECO:0007669"/>
    <property type="project" value="UniProtKB-KW"/>
</dbReference>
<dbReference type="OrthoDB" id="9807055at2"/>
<evidence type="ECO:0000313" key="8">
    <source>
        <dbReference type="Proteomes" id="UP000253919"/>
    </source>
</evidence>
<organism evidence="7 8">
    <name type="scientific">Adhaeribacter pallidiroseus</name>
    <dbReference type="NCBI Taxonomy" id="2072847"/>
    <lineage>
        <taxon>Bacteria</taxon>
        <taxon>Pseudomonadati</taxon>
        <taxon>Bacteroidota</taxon>
        <taxon>Cytophagia</taxon>
        <taxon>Cytophagales</taxon>
        <taxon>Hymenobacteraceae</taxon>
        <taxon>Adhaeribacter</taxon>
    </lineage>
</organism>
<evidence type="ECO:0000256" key="2">
    <source>
        <dbReference type="ARBA" id="ARBA00022670"/>
    </source>
</evidence>
<dbReference type="EMBL" id="QASA01000001">
    <property type="protein sequence ID" value="RDC61712.1"/>
    <property type="molecule type" value="Genomic_DNA"/>
</dbReference>
<dbReference type="Proteomes" id="UP000253919">
    <property type="component" value="Unassembled WGS sequence"/>
</dbReference>
<dbReference type="InterPro" id="IPR038765">
    <property type="entry name" value="Papain-like_cys_pep_sf"/>
</dbReference>
<comment type="caution">
    <text evidence="7">The sequence shown here is derived from an EMBL/GenBank/DDBJ whole genome shotgun (WGS) entry which is preliminary data.</text>
</comment>
<name>A0A369QB77_9BACT</name>
<dbReference type="GO" id="GO:0008234">
    <property type="term" value="F:cysteine-type peptidase activity"/>
    <property type="evidence" value="ECO:0007669"/>
    <property type="project" value="UniProtKB-KW"/>
</dbReference>
<dbReference type="PANTHER" id="PTHR47360:SF1">
    <property type="entry name" value="ENDOPEPTIDASE NLPC-RELATED"/>
    <property type="match status" value="1"/>
</dbReference>
<dbReference type="InterPro" id="IPR052062">
    <property type="entry name" value="Murein_DD/LD_carboxypeptidase"/>
</dbReference>
<evidence type="ECO:0000256" key="3">
    <source>
        <dbReference type="ARBA" id="ARBA00022729"/>
    </source>
</evidence>
<dbReference type="InterPro" id="IPR000064">
    <property type="entry name" value="NLP_P60_dom"/>
</dbReference>
<keyword evidence="3" id="KW-0732">Signal</keyword>
<reference evidence="7 8" key="1">
    <citation type="submission" date="2018-04" db="EMBL/GenBank/DDBJ databases">
        <title>Adhaeribacter sp. HMF7616 genome sequencing and assembly.</title>
        <authorList>
            <person name="Kang H."/>
            <person name="Kang J."/>
            <person name="Cha I."/>
            <person name="Kim H."/>
            <person name="Joh K."/>
        </authorList>
    </citation>
    <scope>NUCLEOTIDE SEQUENCE [LARGE SCALE GENOMIC DNA]</scope>
    <source>
        <strain evidence="7 8">HMF7616</strain>
    </source>
</reference>
<dbReference type="AlphaFoldDB" id="A0A369QB77"/>
<evidence type="ECO:0000256" key="5">
    <source>
        <dbReference type="ARBA" id="ARBA00022807"/>
    </source>
</evidence>
<evidence type="ECO:0000259" key="6">
    <source>
        <dbReference type="PROSITE" id="PS51935"/>
    </source>
</evidence>
<gene>
    <name evidence="7" type="ORF">AHMF7616_00293</name>
</gene>
<dbReference type="PANTHER" id="PTHR47360">
    <property type="entry name" value="MUREIN DD-ENDOPEPTIDASE MEPS/MUREIN LD-CARBOXYPEPTIDASE"/>
    <property type="match status" value="1"/>
</dbReference>
<evidence type="ECO:0000256" key="4">
    <source>
        <dbReference type="ARBA" id="ARBA00022801"/>
    </source>
</evidence>